<dbReference type="AlphaFoldDB" id="A0A328AFX2"/>
<keyword evidence="1" id="KW-0472">Membrane</keyword>
<dbReference type="RefSeq" id="WP_111527169.1">
    <property type="nucleotide sequence ID" value="NZ_JBHRSG010000001.1"/>
</dbReference>
<dbReference type="Gene3D" id="2.60.450.10">
    <property type="entry name" value="Lipopolysaccharide (LPS) transport protein A like domain"/>
    <property type="match status" value="1"/>
</dbReference>
<feature type="transmembrane region" description="Helical" evidence="1">
    <location>
        <begin position="32"/>
        <end position="54"/>
    </location>
</feature>
<evidence type="ECO:0008006" key="4">
    <source>
        <dbReference type="Google" id="ProtNLM"/>
    </source>
</evidence>
<dbReference type="InterPro" id="IPR010664">
    <property type="entry name" value="LipoPS_assembly_LptC-rel"/>
</dbReference>
<dbReference type="OrthoDB" id="7202252at2"/>
<sequence length="210" mass="22781">MVTERLNTPPNEATLRERNIERWRRRSRAVRVLRVAAPGLIAVIVLSLAGLVAFNALKPGAEPTQETNQPIRLMNPRFVGRDDKGRAFVVTAASATRDAQDYQKVYLDHPALVLDEQGPDPTRLVAKQGVFHENSGKLEVSGGVRMSSSQGAFETAASQFDTKTGELVGSGPVQGSGALGQIDAKSYGVYDKGERMVFQGGVHTRLNPKK</sequence>
<keyword evidence="3" id="KW-1185">Reference proteome</keyword>
<organism evidence="2 3">
    <name type="scientific">Phenylobacterium soli</name>
    <dbReference type="NCBI Taxonomy" id="2170551"/>
    <lineage>
        <taxon>Bacteria</taxon>
        <taxon>Pseudomonadati</taxon>
        <taxon>Pseudomonadota</taxon>
        <taxon>Alphaproteobacteria</taxon>
        <taxon>Caulobacterales</taxon>
        <taxon>Caulobacteraceae</taxon>
        <taxon>Phenylobacterium</taxon>
    </lineage>
</organism>
<accession>A0A328AFX2</accession>
<evidence type="ECO:0000256" key="1">
    <source>
        <dbReference type="SAM" id="Phobius"/>
    </source>
</evidence>
<keyword evidence="1" id="KW-0812">Transmembrane</keyword>
<comment type="caution">
    <text evidence="2">The sequence shown here is derived from an EMBL/GenBank/DDBJ whole genome shotgun (WGS) entry which is preliminary data.</text>
</comment>
<proteinExistence type="predicted"/>
<evidence type="ECO:0000313" key="3">
    <source>
        <dbReference type="Proteomes" id="UP000249254"/>
    </source>
</evidence>
<dbReference type="Proteomes" id="UP000249254">
    <property type="component" value="Unassembled WGS sequence"/>
</dbReference>
<gene>
    <name evidence="2" type="ORF">DJ017_02170</name>
</gene>
<keyword evidence="1" id="KW-1133">Transmembrane helix</keyword>
<name>A0A328AFX2_9CAUL</name>
<evidence type="ECO:0000313" key="2">
    <source>
        <dbReference type="EMBL" id="RAK53417.1"/>
    </source>
</evidence>
<dbReference type="Pfam" id="PF06835">
    <property type="entry name" value="LptC"/>
    <property type="match status" value="1"/>
</dbReference>
<reference evidence="3" key="1">
    <citation type="submission" date="2018-05" db="EMBL/GenBank/DDBJ databases">
        <authorList>
            <person name="Li X."/>
        </authorList>
    </citation>
    <scope>NUCLEOTIDE SEQUENCE [LARGE SCALE GENOMIC DNA]</scope>
    <source>
        <strain evidence="3">LX32</strain>
    </source>
</reference>
<dbReference type="EMBL" id="QFYQ01000001">
    <property type="protein sequence ID" value="RAK53417.1"/>
    <property type="molecule type" value="Genomic_DNA"/>
</dbReference>
<protein>
    <recommendedName>
        <fullName evidence="4">LPS export ABC transporter periplasmic protein LptC</fullName>
    </recommendedName>
</protein>